<dbReference type="GO" id="GO:0009036">
    <property type="term" value="F:type II site-specific deoxyribonuclease activity"/>
    <property type="evidence" value="ECO:0007669"/>
    <property type="project" value="InterPro"/>
</dbReference>
<dbReference type="CDD" id="cd00941">
    <property type="entry name" value="FokI_N"/>
    <property type="match status" value="1"/>
</dbReference>
<proteinExistence type="predicted"/>
<dbReference type="Gene3D" id="1.10.10.10">
    <property type="entry name" value="Winged helix-like DNA-binding domain superfamily/Winged helix DNA-binding domain"/>
    <property type="match status" value="1"/>
</dbReference>
<dbReference type="InterPro" id="IPR036388">
    <property type="entry name" value="WH-like_DNA-bd_sf"/>
</dbReference>
<dbReference type="InterPro" id="IPR044945">
    <property type="entry name" value="FokI_dom_1_2"/>
</dbReference>
<dbReference type="SUPFAM" id="SSF46785">
    <property type="entry name" value="Winged helix' DNA-binding domain"/>
    <property type="match status" value="2"/>
</dbReference>
<evidence type="ECO:0000259" key="4">
    <source>
        <dbReference type="Pfam" id="PF09254"/>
    </source>
</evidence>
<dbReference type="GO" id="GO:0003677">
    <property type="term" value="F:DNA binding"/>
    <property type="evidence" value="ECO:0007669"/>
    <property type="project" value="InterPro"/>
</dbReference>
<evidence type="ECO:0000313" key="6">
    <source>
        <dbReference type="Proteomes" id="UP000051679"/>
    </source>
</evidence>
<dbReference type="Pfam" id="PF09254">
    <property type="entry name" value="FokI_cleav_dom"/>
    <property type="match status" value="1"/>
</dbReference>
<comment type="caution">
    <text evidence="5">The sequence shown here is derived from an EMBL/GenBank/DDBJ whole genome shotgun (WGS) entry which is preliminary data.</text>
</comment>
<dbReference type="Proteomes" id="UP000051679">
    <property type="component" value="Unassembled WGS sequence"/>
</dbReference>
<keyword evidence="6" id="KW-1185">Reference proteome</keyword>
<dbReference type="InterPro" id="IPR015334">
    <property type="entry name" value="FokI_cleavage_dom"/>
</dbReference>
<sequence>MAITINYYPKNVKRFSTGLGQDVGSLRSMIDMLQVFIIDSPIQNKVKEKMNWQFGDNPELKETILSKLSTTPVQLTTDELASEYPKKTGIPATWKIKSVLPAIMDGQSIAKNEDGSTPTNPDGDTFKTPMRAWPIRNFFSSAIGLGLLNWNRINGNISITTLGEQLATASHSESEELTNEELTILQLSFMSYPYAVAFLKSLEDSKEGLNKFQLGESFGFAGEAGFTSFGEELYVSALTEAYEDGDRARIKKIKSNWESTSDKYIRGIASLLSKLKLISIVDQLYSYESPKTGRTSHFSLPAYKLTGYGRENLGIALGRSKHKRTTKNVTWDMLATKGNVVYTRTVRALILMELDNSSGLTADQIATRINENKVNKMPIFEGATVTPEEISDHINGLNGIGIQIDKNANNKYVLKDPIQDFEIPITASELPKKDNVQRQQDELRPLLKHVDHRYLQLVELALDSSQNSEYSMLESMTMELLLTHLDFDGASLGGASKPDGIAWDKDGNFLIVDTKAYDNGYSLAGNTDKVARYIDDVRAKDPNRASTWWTQVPESLNVDDNLSFMYVSGSFTGNYQRLLKDLRARTNARGGLTTVEKLLLTSEAYLAKSGYGHTQLLNDWTDDNIDHSEYYDKIVNQI</sequence>
<keyword evidence="1" id="KW-0378">Hydrolase</keyword>
<dbReference type="AlphaFoldDB" id="A0A0R1ZT34"/>
<feature type="domain" description="FokI recognition" evidence="2">
    <location>
        <begin position="182"/>
        <end position="320"/>
    </location>
</feature>
<dbReference type="OrthoDB" id="2266376at2"/>
<evidence type="ECO:0000256" key="1">
    <source>
        <dbReference type="ARBA" id="ARBA00022801"/>
    </source>
</evidence>
<reference evidence="5 6" key="1">
    <citation type="journal article" date="2015" name="Genome Announc.">
        <title>Expanding the biotechnology potential of lactobacilli through comparative genomics of 213 strains and associated genera.</title>
        <authorList>
            <person name="Sun Z."/>
            <person name="Harris H.M."/>
            <person name="McCann A."/>
            <person name="Guo C."/>
            <person name="Argimon S."/>
            <person name="Zhang W."/>
            <person name="Yang X."/>
            <person name="Jeffery I.B."/>
            <person name="Cooney J.C."/>
            <person name="Kagawa T.F."/>
            <person name="Liu W."/>
            <person name="Song Y."/>
            <person name="Salvetti E."/>
            <person name="Wrobel A."/>
            <person name="Rasinkangas P."/>
            <person name="Parkhill J."/>
            <person name="Rea M.C."/>
            <person name="O'Sullivan O."/>
            <person name="Ritari J."/>
            <person name="Douillard F.P."/>
            <person name="Paul Ross R."/>
            <person name="Yang R."/>
            <person name="Briner A.E."/>
            <person name="Felis G.E."/>
            <person name="de Vos W.M."/>
            <person name="Barrangou R."/>
            <person name="Klaenhammer T.R."/>
            <person name="Caufield P.W."/>
            <person name="Cui Y."/>
            <person name="Zhang H."/>
            <person name="O'Toole P.W."/>
        </authorList>
    </citation>
    <scope>NUCLEOTIDE SEQUENCE [LARGE SCALE GENOMIC DNA]</scope>
    <source>
        <strain evidence="5 6">DSM 20505</strain>
    </source>
</reference>
<dbReference type="PATRIC" id="fig|1291052.5.peg.1959"/>
<gene>
    <name evidence="5" type="ORF">FC18_GL001897</name>
</gene>
<protein>
    <submittedName>
        <fullName evidence="5">FokIR protein</fullName>
    </submittedName>
</protein>
<dbReference type="Gene3D" id="3.90.241.10">
    <property type="entry name" value="Foki Restriction Endonuclease, Chain A, domain 1"/>
    <property type="match status" value="1"/>
</dbReference>
<evidence type="ECO:0000259" key="3">
    <source>
        <dbReference type="Pfam" id="PF02981"/>
    </source>
</evidence>
<name>A0A0R1ZT34_9LACO</name>
<accession>A0A0R1ZT34</accession>
<feature type="domain" description="FokI recognition" evidence="3">
    <location>
        <begin position="21"/>
        <end position="168"/>
    </location>
</feature>
<dbReference type="InterPro" id="IPR036390">
    <property type="entry name" value="WH_DNA-bd_sf"/>
</dbReference>
<dbReference type="GO" id="GO:0009307">
    <property type="term" value="P:DNA restriction-modification system"/>
    <property type="evidence" value="ECO:0007669"/>
    <property type="project" value="InterPro"/>
</dbReference>
<dbReference type="InterPro" id="IPR004234">
    <property type="entry name" value="FokI_D1"/>
</dbReference>
<dbReference type="SUPFAM" id="SSF52980">
    <property type="entry name" value="Restriction endonuclease-like"/>
    <property type="match status" value="1"/>
</dbReference>
<dbReference type="RefSeq" id="WP_054680412.1">
    <property type="nucleotide sequence ID" value="NZ_AYYO01000042.1"/>
</dbReference>
<dbReference type="Gene3D" id="3.40.91.30">
    <property type="match status" value="1"/>
</dbReference>
<dbReference type="InterPro" id="IPR011335">
    <property type="entry name" value="Restrct_endonuc-II-like"/>
</dbReference>
<dbReference type="Pfam" id="PF02980">
    <property type="entry name" value="FokI_dom_2"/>
    <property type="match status" value="1"/>
</dbReference>
<evidence type="ECO:0000313" key="5">
    <source>
        <dbReference type="EMBL" id="KRM54886.1"/>
    </source>
</evidence>
<dbReference type="Pfam" id="PF02981">
    <property type="entry name" value="FokI_D1"/>
    <property type="match status" value="1"/>
</dbReference>
<evidence type="ECO:0000259" key="2">
    <source>
        <dbReference type="Pfam" id="PF02980"/>
    </source>
</evidence>
<dbReference type="InterPro" id="IPR004233">
    <property type="entry name" value="FokI_D2"/>
</dbReference>
<feature type="domain" description="FokI cleavage" evidence="4">
    <location>
        <begin position="433"/>
        <end position="625"/>
    </location>
</feature>
<organism evidence="5 6">
    <name type="scientific">Lacticaseibacillus sharpeae JCM 1186 = DSM 20505</name>
    <dbReference type="NCBI Taxonomy" id="1291052"/>
    <lineage>
        <taxon>Bacteria</taxon>
        <taxon>Bacillati</taxon>
        <taxon>Bacillota</taxon>
        <taxon>Bacilli</taxon>
        <taxon>Lactobacillales</taxon>
        <taxon>Lactobacillaceae</taxon>
        <taxon>Lacticaseibacillus</taxon>
    </lineage>
</organism>
<dbReference type="EMBL" id="AYYO01000042">
    <property type="protein sequence ID" value="KRM54886.1"/>
    <property type="molecule type" value="Genomic_DNA"/>
</dbReference>